<reference evidence="10 11" key="1">
    <citation type="submission" date="2019-10" db="EMBL/GenBank/DDBJ databases">
        <title>Nocardia macrotermitis sp. nov. and Nocardia aurantia sp. nov., isolated from the gut of fungus growing-termite Macrotermes natalensis.</title>
        <authorList>
            <person name="Benndorf R."/>
            <person name="Schwitalla J."/>
            <person name="Martin K."/>
            <person name="De Beer W."/>
            <person name="Kaster A.-K."/>
            <person name="Vollmers J."/>
            <person name="Poulsen M."/>
            <person name="Beemelmanns C."/>
        </authorList>
    </citation>
    <scope>NUCLEOTIDE SEQUENCE [LARGE SCALE GENOMIC DNA]</scope>
    <source>
        <strain evidence="10 11">RB56</strain>
    </source>
</reference>
<proteinExistence type="inferred from homology"/>
<feature type="domain" description="Type VII secretion system protein EccE" evidence="9">
    <location>
        <begin position="177"/>
        <end position="261"/>
    </location>
</feature>
<organism evidence="10 11">
    <name type="scientific">Nocardia aurantia</name>
    <dbReference type="NCBI Taxonomy" id="2585199"/>
    <lineage>
        <taxon>Bacteria</taxon>
        <taxon>Bacillati</taxon>
        <taxon>Actinomycetota</taxon>
        <taxon>Actinomycetes</taxon>
        <taxon>Mycobacteriales</taxon>
        <taxon>Nocardiaceae</taxon>
        <taxon>Nocardia</taxon>
    </lineage>
</organism>
<keyword evidence="3" id="KW-1003">Cell membrane</keyword>
<dbReference type="InterPro" id="IPR050051">
    <property type="entry name" value="EccE_dom"/>
</dbReference>
<protein>
    <recommendedName>
        <fullName evidence="9">Type VII secretion system protein EccE domain-containing protein</fullName>
    </recommendedName>
</protein>
<dbReference type="Pfam" id="PF11203">
    <property type="entry name" value="EccE"/>
    <property type="match status" value="1"/>
</dbReference>
<evidence type="ECO:0000256" key="4">
    <source>
        <dbReference type="ARBA" id="ARBA00022692"/>
    </source>
</evidence>
<comment type="similarity">
    <text evidence="2">Belongs to the EccE family.</text>
</comment>
<dbReference type="NCBIfam" id="TIGR03923">
    <property type="entry name" value="T7SS_EccE"/>
    <property type="match status" value="1"/>
</dbReference>
<evidence type="ECO:0000256" key="5">
    <source>
        <dbReference type="ARBA" id="ARBA00022989"/>
    </source>
</evidence>
<comment type="subcellular location">
    <subcellularLocation>
        <location evidence="1">Cell membrane</location>
    </subcellularLocation>
</comment>
<dbReference type="GO" id="GO:0005886">
    <property type="term" value="C:plasma membrane"/>
    <property type="evidence" value="ECO:0007669"/>
    <property type="project" value="UniProtKB-SubCell"/>
</dbReference>
<name>A0A7K0DRS3_9NOCA</name>
<evidence type="ECO:0000259" key="9">
    <source>
        <dbReference type="Pfam" id="PF11203"/>
    </source>
</evidence>
<sequence>MSSASPRTGERLPFAVVVLAGSLVITAMWGRPLWYIGPAVVGVAVLLVTVPIAGRTTLRWLLDRAAFRFGLQARAAARATPPRLWDVEVAAGTCGIGADGDVLVAMVQLAPDLDLPTVIAEETIYTEDTVPVDLLLPLREQYGIELDIDIVTTGRRVRPTGSYSMLYDQLIGAQPVIGHRLTWLVVRLDQERNLAALSRRGPVATVAPKTLATAAVRIASRLREHGIAAQQLPADELRDATRLLHAGIEPSDLHERWSRLDAPIPNRVVTTGVVDWQRLGGLGLEDCWTWNRGWTTVVISLPAGGAEAAPRVLVRYVGPPLDELPDYLRPLRGQQSQALRATLPTTVSVRDLPRDESGADIIPDDVLPELLIPIGPNGQILGAISGHPRHTLALPLYDPSRFNPRRRSIDVHAELQVAQQIVLRAMIVGAEVEVHSARPQRWWQMVSAVGDPSALRLAPDPARSGNSDGFEPPTITVFDQMTPRTSGAQTTVTISDPGTPPRRAADLLITQVDRTAVDVRIPMRTVRVDLIEPHGETRYFDSGAGPGAGQPTAEGFPPALGSAPTVPLADRPPARVMGQ</sequence>
<dbReference type="Proteomes" id="UP000431401">
    <property type="component" value="Unassembled WGS sequence"/>
</dbReference>
<evidence type="ECO:0000313" key="10">
    <source>
        <dbReference type="EMBL" id="MQY28247.1"/>
    </source>
</evidence>
<evidence type="ECO:0000256" key="8">
    <source>
        <dbReference type="SAM" id="Phobius"/>
    </source>
</evidence>
<feature type="transmembrane region" description="Helical" evidence="8">
    <location>
        <begin position="35"/>
        <end position="54"/>
    </location>
</feature>
<gene>
    <name evidence="10" type="ORF">NRB56_38300</name>
</gene>
<evidence type="ECO:0000256" key="3">
    <source>
        <dbReference type="ARBA" id="ARBA00022475"/>
    </source>
</evidence>
<dbReference type="EMBL" id="WEGI01000008">
    <property type="protein sequence ID" value="MQY28247.1"/>
    <property type="molecule type" value="Genomic_DNA"/>
</dbReference>
<feature type="region of interest" description="Disordered" evidence="7">
    <location>
        <begin position="483"/>
        <end position="503"/>
    </location>
</feature>
<dbReference type="InterPro" id="IPR021368">
    <property type="entry name" value="T7SS_EccE"/>
</dbReference>
<keyword evidence="11" id="KW-1185">Reference proteome</keyword>
<feature type="transmembrane region" description="Helical" evidence="8">
    <location>
        <begin position="12"/>
        <end position="29"/>
    </location>
</feature>
<comment type="caution">
    <text evidence="10">The sequence shown here is derived from an EMBL/GenBank/DDBJ whole genome shotgun (WGS) entry which is preliminary data.</text>
</comment>
<evidence type="ECO:0000256" key="6">
    <source>
        <dbReference type="ARBA" id="ARBA00023136"/>
    </source>
</evidence>
<evidence type="ECO:0000256" key="2">
    <source>
        <dbReference type="ARBA" id="ARBA00007759"/>
    </source>
</evidence>
<accession>A0A7K0DRS3</accession>
<evidence type="ECO:0000313" key="11">
    <source>
        <dbReference type="Proteomes" id="UP000431401"/>
    </source>
</evidence>
<dbReference type="AlphaFoldDB" id="A0A7K0DRS3"/>
<evidence type="ECO:0000256" key="7">
    <source>
        <dbReference type="SAM" id="MobiDB-lite"/>
    </source>
</evidence>
<feature type="region of interest" description="Disordered" evidence="7">
    <location>
        <begin position="536"/>
        <end position="579"/>
    </location>
</feature>
<keyword evidence="6 8" id="KW-0472">Membrane</keyword>
<dbReference type="OrthoDB" id="4152590at2"/>
<keyword evidence="5 8" id="KW-1133">Transmembrane helix</keyword>
<feature type="compositionally biased region" description="Polar residues" evidence="7">
    <location>
        <begin position="483"/>
        <end position="496"/>
    </location>
</feature>
<keyword evidence="4 8" id="KW-0812">Transmembrane</keyword>
<evidence type="ECO:0000256" key="1">
    <source>
        <dbReference type="ARBA" id="ARBA00004236"/>
    </source>
</evidence>